<organism evidence="3 4">
    <name type="scientific">Candidatus Nitrospira nitrificans</name>
    <dbReference type="NCBI Taxonomy" id="1742973"/>
    <lineage>
        <taxon>Bacteria</taxon>
        <taxon>Pseudomonadati</taxon>
        <taxon>Nitrospirota</taxon>
        <taxon>Nitrospiria</taxon>
        <taxon>Nitrospirales</taxon>
        <taxon>Nitrospiraceae</taxon>
        <taxon>Nitrospira</taxon>
    </lineage>
</organism>
<dbReference type="Pfam" id="PF03473">
    <property type="entry name" value="MOSC"/>
    <property type="match status" value="1"/>
</dbReference>
<dbReference type="Proteomes" id="UP000198736">
    <property type="component" value="Unassembled WGS sequence"/>
</dbReference>
<dbReference type="GO" id="GO:0030170">
    <property type="term" value="F:pyridoxal phosphate binding"/>
    <property type="evidence" value="ECO:0007669"/>
    <property type="project" value="InterPro"/>
</dbReference>
<gene>
    <name evidence="3" type="ORF">COMA2_50173</name>
</gene>
<accession>A0A0S4LPS6</accession>
<dbReference type="GO" id="GO:0030151">
    <property type="term" value="F:molybdenum ion binding"/>
    <property type="evidence" value="ECO:0007669"/>
    <property type="project" value="InterPro"/>
</dbReference>
<dbReference type="Gene3D" id="2.40.33.20">
    <property type="entry name" value="PK beta-barrel domain-like"/>
    <property type="match status" value="1"/>
</dbReference>
<dbReference type="EMBL" id="CZPZ01000032">
    <property type="protein sequence ID" value="CUS38624.1"/>
    <property type="molecule type" value="Genomic_DNA"/>
</dbReference>
<dbReference type="InterPro" id="IPR011037">
    <property type="entry name" value="Pyrv_Knase-like_insert_dom_sf"/>
</dbReference>
<feature type="domain" description="MOSC" evidence="2">
    <location>
        <begin position="46"/>
        <end position="181"/>
    </location>
</feature>
<evidence type="ECO:0000256" key="1">
    <source>
        <dbReference type="SAM" id="MobiDB-lite"/>
    </source>
</evidence>
<evidence type="ECO:0000259" key="2">
    <source>
        <dbReference type="PROSITE" id="PS51340"/>
    </source>
</evidence>
<dbReference type="PROSITE" id="PS51340">
    <property type="entry name" value="MOSC"/>
    <property type="match status" value="1"/>
</dbReference>
<dbReference type="Pfam" id="PF03475">
    <property type="entry name" value="YiiM_3-alpha"/>
    <property type="match status" value="1"/>
</dbReference>
<evidence type="ECO:0000313" key="3">
    <source>
        <dbReference type="EMBL" id="CUS38624.1"/>
    </source>
</evidence>
<dbReference type="OrthoDB" id="9786134at2"/>
<dbReference type="SUPFAM" id="SSF50800">
    <property type="entry name" value="PK beta-barrel domain-like"/>
    <property type="match status" value="1"/>
</dbReference>
<evidence type="ECO:0000313" key="4">
    <source>
        <dbReference type="Proteomes" id="UP000198736"/>
    </source>
</evidence>
<dbReference type="RefSeq" id="WP_090900641.1">
    <property type="nucleotide sequence ID" value="NZ_CZPZ01000032.1"/>
</dbReference>
<dbReference type="GO" id="GO:0003824">
    <property type="term" value="F:catalytic activity"/>
    <property type="evidence" value="ECO:0007669"/>
    <property type="project" value="InterPro"/>
</dbReference>
<sequence length="248" mass="27533">MSKGPFLRKPVAATIISLQVGQPRTLGNSGSPDPFDEVWTTGFFKQPTSESLWLGTVNLAGDGQADLDNHGGPEKAVNVYPGEHYPYWLETLPVPDLHPGAFGENFTTTGLLESDVCIGDVFMIGDALVQISQPRQPCWKLARRWRVKDLAVRVQNTGRTGWYFRVLREGHVQVGNDLVLVERHCPDWTVSLANTVMHHRPHDREAASQLADCTDLSLRWRTKLKRRAATGEAENTSSRLAGPHTSKS</sequence>
<protein>
    <recommendedName>
        <fullName evidence="2">MOSC domain-containing protein</fullName>
    </recommendedName>
</protein>
<proteinExistence type="predicted"/>
<dbReference type="InterPro" id="IPR005163">
    <property type="entry name" value="Tri_helical_YiiM-like"/>
</dbReference>
<dbReference type="AlphaFoldDB" id="A0A0S4LPS6"/>
<feature type="region of interest" description="Disordered" evidence="1">
    <location>
        <begin position="227"/>
        <end position="248"/>
    </location>
</feature>
<dbReference type="STRING" id="1742973.COMA2_50173"/>
<name>A0A0S4LPS6_9BACT</name>
<dbReference type="InterPro" id="IPR052353">
    <property type="entry name" value="Benzoxazolinone_Detox_Enz"/>
</dbReference>
<reference evidence="4" key="1">
    <citation type="submission" date="2015-10" db="EMBL/GenBank/DDBJ databases">
        <authorList>
            <person name="Luecker S."/>
            <person name="Luecker S."/>
        </authorList>
    </citation>
    <scope>NUCLEOTIDE SEQUENCE [LARGE SCALE GENOMIC DNA]</scope>
</reference>
<dbReference type="PANTHER" id="PTHR30212">
    <property type="entry name" value="PROTEIN YIIM"/>
    <property type="match status" value="1"/>
</dbReference>
<dbReference type="InterPro" id="IPR005302">
    <property type="entry name" value="MoCF_Sase_C"/>
</dbReference>
<dbReference type="PANTHER" id="PTHR30212:SF2">
    <property type="entry name" value="PROTEIN YIIM"/>
    <property type="match status" value="1"/>
</dbReference>
<keyword evidence="4" id="KW-1185">Reference proteome</keyword>